<keyword evidence="3" id="KW-0819">tRNA processing</keyword>
<dbReference type="Pfam" id="PF08331">
    <property type="entry name" value="QueG_DUF1730"/>
    <property type="match status" value="1"/>
</dbReference>
<dbReference type="AlphaFoldDB" id="B8JFJ2"/>
<reference evidence="10" key="1">
    <citation type="submission" date="2009-01" db="EMBL/GenBank/DDBJ databases">
        <title>Complete sequence of Anaeromyxobacter dehalogenans 2CP-1.</title>
        <authorList>
            <consortium name="US DOE Joint Genome Institute"/>
            <person name="Lucas S."/>
            <person name="Copeland A."/>
            <person name="Lapidus A."/>
            <person name="Glavina del Rio T."/>
            <person name="Dalin E."/>
            <person name="Tice H."/>
            <person name="Bruce D."/>
            <person name="Goodwin L."/>
            <person name="Pitluck S."/>
            <person name="Saunders E."/>
            <person name="Brettin T."/>
            <person name="Detter J.C."/>
            <person name="Han C."/>
            <person name="Larimer F."/>
            <person name="Land M."/>
            <person name="Hauser L."/>
            <person name="Kyrpides N."/>
            <person name="Ovchinnikova G."/>
            <person name="Beliaev A.S."/>
            <person name="Richardson P."/>
        </authorList>
    </citation>
    <scope>NUCLEOTIDE SEQUENCE</scope>
    <source>
        <strain evidence="10">2CP-1</strain>
    </source>
</reference>
<feature type="domain" description="4Fe-4S ferredoxin-type" evidence="9">
    <location>
        <begin position="173"/>
        <end position="203"/>
    </location>
</feature>
<dbReference type="Pfam" id="PF13484">
    <property type="entry name" value="Fer4_16"/>
    <property type="match status" value="1"/>
</dbReference>
<keyword evidence="8" id="KW-0411">Iron-sulfur</keyword>
<evidence type="ECO:0000313" key="10">
    <source>
        <dbReference type="EMBL" id="ACL66369.1"/>
    </source>
</evidence>
<dbReference type="PROSITE" id="PS51379">
    <property type="entry name" value="4FE4S_FER_2"/>
    <property type="match status" value="1"/>
</dbReference>
<dbReference type="GO" id="GO:0008616">
    <property type="term" value="P:tRNA queuosine(34) biosynthetic process"/>
    <property type="evidence" value="ECO:0007669"/>
    <property type="project" value="UniProtKB-KW"/>
</dbReference>
<evidence type="ECO:0000256" key="6">
    <source>
        <dbReference type="ARBA" id="ARBA00023002"/>
    </source>
</evidence>
<dbReference type="PANTHER" id="PTHR30002:SF4">
    <property type="entry name" value="EPOXYQUEUOSINE REDUCTASE"/>
    <property type="match status" value="1"/>
</dbReference>
<evidence type="ECO:0000256" key="4">
    <source>
        <dbReference type="ARBA" id="ARBA00022723"/>
    </source>
</evidence>
<dbReference type="InterPro" id="IPR017900">
    <property type="entry name" value="4Fe4S_Fe_S_CS"/>
</dbReference>
<dbReference type="PROSITE" id="PS00198">
    <property type="entry name" value="4FE4S_FER_1"/>
    <property type="match status" value="1"/>
</dbReference>
<evidence type="ECO:0000256" key="1">
    <source>
        <dbReference type="ARBA" id="ARBA00022485"/>
    </source>
</evidence>
<keyword evidence="11" id="KW-1185">Reference proteome</keyword>
<keyword evidence="6" id="KW-0560">Oxidoreductase</keyword>
<evidence type="ECO:0000256" key="3">
    <source>
        <dbReference type="ARBA" id="ARBA00022694"/>
    </source>
</evidence>
<dbReference type="EMBL" id="CP001359">
    <property type="protein sequence ID" value="ACL66369.1"/>
    <property type="molecule type" value="Genomic_DNA"/>
</dbReference>
<keyword evidence="4" id="KW-0479">Metal-binding</keyword>
<dbReference type="SUPFAM" id="SSF46548">
    <property type="entry name" value="alpha-helical ferredoxin"/>
    <property type="match status" value="1"/>
</dbReference>
<dbReference type="InterPro" id="IPR013542">
    <property type="entry name" value="QueG_DUF1730"/>
</dbReference>
<keyword evidence="5" id="KW-0671">Queuosine biosynthesis</keyword>
<accession>B8JFJ2</accession>
<dbReference type="GO" id="GO:0051539">
    <property type="term" value="F:4 iron, 4 sulfur cluster binding"/>
    <property type="evidence" value="ECO:0007669"/>
    <property type="project" value="UniProtKB-KW"/>
</dbReference>
<gene>
    <name evidence="10" type="ordered locus">A2cp1_3034</name>
</gene>
<sequence>MAGLDADRVKAAAARAGFSRCGIARAEPLDPGPLDRVLAGGLEADMVWLRTQRDERLDPARLLPGVRSVVALALSYHAGEPAAPPPGAAAVARYARGRDYHTVVKRKLAALLADLREADPGLGAYASCDIAPVMEKAWAERAGVGWVGKNGCLITPEHGSWVVLATLLLDRELAPDAPHPDRCGTCEACLPACPTGAIPAPGVVDARRCISFWTIERRGPIPDELAGRLGGWAFGCDDCQTVCPWNRGVPAEADLELVPRPGQLALWLDELLALDAEGYRRRFHGTSLARARHDGLVRNALLLAGTSGDRRYLPAIRAHLESPLGDAVRAAARWALERLGEARDP</sequence>
<dbReference type="PANTHER" id="PTHR30002">
    <property type="entry name" value="EPOXYQUEUOSINE REDUCTASE"/>
    <property type="match status" value="1"/>
</dbReference>
<dbReference type="InterPro" id="IPR017896">
    <property type="entry name" value="4Fe4S_Fe-S-bd"/>
</dbReference>
<dbReference type="InterPro" id="IPR004453">
    <property type="entry name" value="QueG"/>
</dbReference>
<dbReference type="Gene3D" id="3.30.70.20">
    <property type="match status" value="1"/>
</dbReference>
<dbReference type="RefSeq" id="WP_012634098.1">
    <property type="nucleotide sequence ID" value="NC_011891.1"/>
</dbReference>
<dbReference type="NCBIfam" id="TIGR00276">
    <property type="entry name" value="tRNA epoxyqueuosine(34) reductase QueG"/>
    <property type="match status" value="1"/>
</dbReference>
<evidence type="ECO:0000256" key="2">
    <source>
        <dbReference type="ARBA" id="ARBA00022490"/>
    </source>
</evidence>
<dbReference type="KEGG" id="acp:A2cp1_3034"/>
<keyword evidence="7" id="KW-0408">Iron</keyword>
<evidence type="ECO:0000259" key="9">
    <source>
        <dbReference type="PROSITE" id="PS51379"/>
    </source>
</evidence>
<protein>
    <recommendedName>
        <fullName evidence="9">4Fe-4S ferredoxin-type domain-containing protein</fullName>
    </recommendedName>
</protein>
<organism evidence="10 11">
    <name type="scientific">Anaeromyxobacter dehalogenans (strain ATCC BAA-258 / DSM 21875 / 2CP-1)</name>
    <dbReference type="NCBI Taxonomy" id="455488"/>
    <lineage>
        <taxon>Bacteria</taxon>
        <taxon>Pseudomonadati</taxon>
        <taxon>Myxococcota</taxon>
        <taxon>Myxococcia</taxon>
        <taxon>Myxococcales</taxon>
        <taxon>Cystobacterineae</taxon>
        <taxon>Anaeromyxobacteraceae</taxon>
        <taxon>Anaeromyxobacter</taxon>
    </lineage>
</organism>
<keyword evidence="2" id="KW-0963">Cytoplasm</keyword>
<evidence type="ECO:0000256" key="5">
    <source>
        <dbReference type="ARBA" id="ARBA00022785"/>
    </source>
</evidence>
<dbReference type="GO" id="GO:0046872">
    <property type="term" value="F:metal ion binding"/>
    <property type="evidence" value="ECO:0007669"/>
    <property type="project" value="UniProtKB-KW"/>
</dbReference>
<evidence type="ECO:0000256" key="7">
    <source>
        <dbReference type="ARBA" id="ARBA00023004"/>
    </source>
</evidence>
<dbReference type="HOGENOM" id="CLU_030790_0_0_7"/>
<evidence type="ECO:0000256" key="8">
    <source>
        <dbReference type="ARBA" id="ARBA00023014"/>
    </source>
</evidence>
<keyword evidence="1" id="KW-0004">4Fe-4S</keyword>
<dbReference type="GO" id="GO:0052693">
    <property type="term" value="F:epoxyqueuosine reductase activity"/>
    <property type="evidence" value="ECO:0007669"/>
    <property type="project" value="TreeGrafter"/>
</dbReference>
<proteinExistence type="predicted"/>
<name>B8JFJ2_ANAD2</name>
<evidence type="ECO:0000313" key="11">
    <source>
        <dbReference type="Proteomes" id="UP000007089"/>
    </source>
</evidence>
<dbReference type="Proteomes" id="UP000007089">
    <property type="component" value="Chromosome"/>
</dbReference>